<keyword evidence="3" id="KW-1185">Reference proteome</keyword>
<dbReference type="RefSeq" id="WP_057629499.1">
    <property type="nucleotide sequence ID" value="NZ_LDJJ01000051.1"/>
</dbReference>
<evidence type="ECO:0000259" key="1">
    <source>
        <dbReference type="Pfam" id="PF00717"/>
    </source>
</evidence>
<comment type="caution">
    <text evidence="2">The sequence shown here is derived from an EMBL/GenBank/DDBJ whole genome shotgun (WGS) entry which is preliminary data.</text>
</comment>
<dbReference type="Pfam" id="PF00717">
    <property type="entry name" value="Peptidase_S24"/>
    <property type="match status" value="1"/>
</dbReference>
<dbReference type="InterPro" id="IPR015927">
    <property type="entry name" value="Peptidase_S24_S26A/B/C"/>
</dbReference>
<dbReference type="Gene3D" id="2.10.109.10">
    <property type="entry name" value="Umud Fragment, subunit A"/>
    <property type="match status" value="1"/>
</dbReference>
<sequence>MASSFTLETTAALLGPARIDGPVRSTPLAGAHARLGFPSPADDFLDDSVDLHRLLVRNPAATYLYRADGWSMLGLGVSDGDILVVDRSVRPTSGDLVIAVWDGNQPTCKVLKLFQHHIELHSANPDFPPIELTPGTEVEVFAVVGVARQIKRGARRQR</sequence>
<proteinExistence type="predicted"/>
<organism evidence="2 3">
    <name type="scientific">Stenotrophomonas terrae</name>
    <dbReference type="NCBI Taxonomy" id="405446"/>
    <lineage>
        <taxon>Bacteria</taxon>
        <taxon>Pseudomonadati</taxon>
        <taxon>Pseudomonadota</taxon>
        <taxon>Gammaproteobacteria</taxon>
        <taxon>Lysobacterales</taxon>
        <taxon>Lysobacteraceae</taxon>
        <taxon>Stenotrophomonas</taxon>
    </lineage>
</organism>
<reference evidence="2 3" key="1">
    <citation type="submission" date="2015-05" db="EMBL/GenBank/DDBJ databases">
        <title>Genome sequencing and analysis of members of genus Stenotrophomonas.</title>
        <authorList>
            <person name="Patil P.P."/>
            <person name="Midha S."/>
            <person name="Patil P.B."/>
        </authorList>
    </citation>
    <scope>NUCLEOTIDE SEQUENCE [LARGE SCALE GENOMIC DNA]</scope>
    <source>
        <strain evidence="2 3">DSM 18941</strain>
    </source>
</reference>
<dbReference type="PATRIC" id="fig|405446.3.peg.2655"/>
<dbReference type="PANTHER" id="PTHR33516:SF2">
    <property type="entry name" value="LEXA REPRESSOR-RELATED"/>
    <property type="match status" value="1"/>
</dbReference>
<dbReference type="SUPFAM" id="SSF51306">
    <property type="entry name" value="LexA/Signal peptidase"/>
    <property type="match status" value="1"/>
</dbReference>
<dbReference type="PANTHER" id="PTHR33516">
    <property type="entry name" value="LEXA REPRESSOR"/>
    <property type="match status" value="1"/>
</dbReference>
<dbReference type="EMBL" id="LDJJ01000051">
    <property type="protein sequence ID" value="KRG65789.1"/>
    <property type="molecule type" value="Genomic_DNA"/>
</dbReference>
<dbReference type="NCBIfam" id="NF007621">
    <property type="entry name" value="PRK10276.1"/>
    <property type="match status" value="1"/>
</dbReference>
<dbReference type="InterPro" id="IPR050077">
    <property type="entry name" value="LexA_repressor"/>
</dbReference>
<dbReference type="CDD" id="cd06529">
    <property type="entry name" value="S24_LexA-like"/>
    <property type="match status" value="1"/>
</dbReference>
<evidence type="ECO:0000313" key="2">
    <source>
        <dbReference type="EMBL" id="KRG65789.1"/>
    </source>
</evidence>
<evidence type="ECO:0000313" key="3">
    <source>
        <dbReference type="Proteomes" id="UP000051863"/>
    </source>
</evidence>
<name>A0A0R0C801_9GAMM</name>
<feature type="domain" description="Peptidase S24/S26A/S26B/S26C" evidence="1">
    <location>
        <begin position="32"/>
        <end position="144"/>
    </location>
</feature>
<dbReference type="AlphaFoldDB" id="A0A0R0C801"/>
<dbReference type="OrthoDB" id="9802364at2"/>
<protein>
    <submittedName>
        <fullName evidence="2">Peptidase S24</fullName>
    </submittedName>
</protein>
<dbReference type="InterPro" id="IPR039418">
    <property type="entry name" value="LexA-like"/>
</dbReference>
<dbReference type="Proteomes" id="UP000051863">
    <property type="component" value="Unassembled WGS sequence"/>
</dbReference>
<dbReference type="InterPro" id="IPR036286">
    <property type="entry name" value="LexA/Signal_pep-like_sf"/>
</dbReference>
<gene>
    <name evidence="2" type="ORF">ABB27_14545</name>
</gene>
<accession>A0A0R0C801</accession>